<dbReference type="RefSeq" id="XP_041293414.1">
    <property type="nucleotide sequence ID" value="XM_041441421.1"/>
</dbReference>
<dbReference type="InterPro" id="IPR045341">
    <property type="entry name" value="DUF6532"/>
</dbReference>
<evidence type="ECO:0000313" key="2">
    <source>
        <dbReference type="EMBL" id="KAG2109332.1"/>
    </source>
</evidence>
<name>A0A9P7F750_9AGAM</name>
<evidence type="ECO:0000259" key="1">
    <source>
        <dbReference type="Pfam" id="PF20149"/>
    </source>
</evidence>
<protein>
    <recommendedName>
        <fullName evidence="1">DUF6532 domain-containing protein</fullName>
    </recommendedName>
</protein>
<feature type="domain" description="DUF6532" evidence="1">
    <location>
        <begin position="79"/>
        <end position="198"/>
    </location>
</feature>
<organism evidence="2 3">
    <name type="scientific">Suillus discolor</name>
    <dbReference type="NCBI Taxonomy" id="1912936"/>
    <lineage>
        <taxon>Eukaryota</taxon>
        <taxon>Fungi</taxon>
        <taxon>Dikarya</taxon>
        <taxon>Basidiomycota</taxon>
        <taxon>Agaricomycotina</taxon>
        <taxon>Agaricomycetes</taxon>
        <taxon>Agaricomycetidae</taxon>
        <taxon>Boletales</taxon>
        <taxon>Suillineae</taxon>
        <taxon>Suillaceae</taxon>
        <taxon>Suillus</taxon>
    </lineage>
</organism>
<comment type="caution">
    <text evidence="2">The sequence shown here is derived from an EMBL/GenBank/DDBJ whole genome shotgun (WGS) entry which is preliminary data.</text>
</comment>
<sequence>MSETIESVNPHSSNSYAHPSHCPPSTVGHECVNLCSSNGHADPSCQPPFAVGESVDPHSSSSHADPSCCPPFTVRSNCTASALLINHHYHYFMKFNDDNVPKPVQNRPYLGDMMVHLMKGHYFNGLKSVSVMFGKRFSDIAKNKAKRPEVTIPMVALTATSVYAAFFWKAHGTPAKFNFTGNQFSKVYFFHVKFLKDLSAKSPEKFHKLMADIFTAIQDLMQYNNSTTDAEADAIAFLGLDGMDED</sequence>
<evidence type="ECO:0000313" key="3">
    <source>
        <dbReference type="Proteomes" id="UP000823399"/>
    </source>
</evidence>
<proteinExistence type="predicted"/>
<dbReference type="AlphaFoldDB" id="A0A9P7F750"/>
<dbReference type="EMBL" id="JABBWM010000024">
    <property type="protein sequence ID" value="KAG2109332.1"/>
    <property type="molecule type" value="Genomic_DNA"/>
</dbReference>
<dbReference type="Pfam" id="PF20149">
    <property type="entry name" value="DUF6532"/>
    <property type="match status" value="1"/>
</dbReference>
<dbReference type="OrthoDB" id="3225557at2759"/>
<reference evidence="2" key="1">
    <citation type="journal article" date="2020" name="New Phytol.">
        <title>Comparative genomics reveals dynamic genome evolution in host specialist ectomycorrhizal fungi.</title>
        <authorList>
            <person name="Lofgren L.A."/>
            <person name="Nguyen N.H."/>
            <person name="Vilgalys R."/>
            <person name="Ruytinx J."/>
            <person name="Liao H.L."/>
            <person name="Branco S."/>
            <person name="Kuo A."/>
            <person name="LaButti K."/>
            <person name="Lipzen A."/>
            <person name="Andreopoulos W."/>
            <person name="Pangilinan J."/>
            <person name="Riley R."/>
            <person name="Hundley H."/>
            <person name="Na H."/>
            <person name="Barry K."/>
            <person name="Grigoriev I.V."/>
            <person name="Stajich J.E."/>
            <person name="Kennedy P.G."/>
        </authorList>
    </citation>
    <scope>NUCLEOTIDE SEQUENCE</scope>
    <source>
        <strain evidence="2">FC423</strain>
    </source>
</reference>
<gene>
    <name evidence="2" type="ORF">F5147DRAFT_773143</name>
</gene>
<dbReference type="GeneID" id="64703680"/>
<dbReference type="Proteomes" id="UP000823399">
    <property type="component" value="Unassembled WGS sequence"/>
</dbReference>
<accession>A0A9P7F750</accession>
<keyword evidence="3" id="KW-1185">Reference proteome</keyword>